<dbReference type="Pfam" id="PF01248">
    <property type="entry name" value="Ribosomal_L7Ae"/>
    <property type="match status" value="1"/>
</dbReference>
<dbReference type="AlphaFoldDB" id="A0A173WU58"/>
<dbReference type="Proteomes" id="UP000095546">
    <property type="component" value="Unassembled WGS sequence"/>
</dbReference>
<dbReference type="STRING" id="187979.ERS852385_00363"/>
<dbReference type="InterPro" id="IPR029064">
    <property type="entry name" value="Ribosomal_eL30-like_sf"/>
</dbReference>
<dbReference type="EMBL" id="CYYU01000001">
    <property type="protein sequence ID" value="CUN41608.1"/>
    <property type="molecule type" value="Genomic_DNA"/>
</dbReference>
<reference evidence="2 3" key="1">
    <citation type="submission" date="2015-09" db="EMBL/GenBank/DDBJ databases">
        <authorList>
            <consortium name="Pathogen Informatics"/>
        </authorList>
    </citation>
    <scope>NUCLEOTIDE SEQUENCE [LARGE SCALE GENOMIC DNA]</scope>
    <source>
        <strain evidence="2 3">2789STDY5608828</strain>
    </source>
</reference>
<dbReference type="Gene3D" id="3.30.1330.30">
    <property type="match status" value="1"/>
</dbReference>
<protein>
    <submittedName>
        <fullName evidence="2">Ribosome-associated protein L7Ae-like</fullName>
    </submittedName>
</protein>
<accession>A0A173WU58</accession>
<evidence type="ECO:0000313" key="2">
    <source>
        <dbReference type="EMBL" id="CUN41608.1"/>
    </source>
</evidence>
<gene>
    <name evidence="2" type="primary">rplGB</name>
    <name evidence="2" type="ORF">ERS852385_00363</name>
</gene>
<dbReference type="PRINTS" id="PR00884">
    <property type="entry name" value="RIBOSOMALHS6"/>
</dbReference>
<evidence type="ECO:0000259" key="1">
    <source>
        <dbReference type="Pfam" id="PF01248"/>
    </source>
</evidence>
<dbReference type="InterPro" id="IPR004038">
    <property type="entry name" value="Ribosomal_eL8/eL30/eS12/Gad45"/>
</dbReference>
<dbReference type="RefSeq" id="WP_055160132.1">
    <property type="nucleotide sequence ID" value="NZ_CABIWZ010000001.1"/>
</dbReference>
<feature type="domain" description="Ribosomal protein eL8/eL30/eS12/Gadd45" evidence="1">
    <location>
        <begin position="5"/>
        <end position="81"/>
    </location>
</feature>
<dbReference type="OrthoDB" id="1634364at2"/>
<proteinExistence type="predicted"/>
<sequence>MTLDALKSASRVMGIKQVSKAVKRGDAECVFVADDADERVIKPLQILCREQDVPVEHAATMADLGNACGIEVGAAAAAVLKQPIC</sequence>
<dbReference type="eggNOG" id="COG1358">
    <property type="taxonomic scope" value="Bacteria"/>
</dbReference>
<dbReference type="SUPFAM" id="SSF55315">
    <property type="entry name" value="L30e-like"/>
    <property type="match status" value="1"/>
</dbReference>
<evidence type="ECO:0000313" key="3">
    <source>
        <dbReference type="Proteomes" id="UP000095546"/>
    </source>
</evidence>
<keyword evidence="3" id="KW-1185">Reference proteome</keyword>
<organism evidence="2 3">
    <name type="scientific">Mitsuokella jalaludinii</name>
    <dbReference type="NCBI Taxonomy" id="187979"/>
    <lineage>
        <taxon>Bacteria</taxon>
        <taxon>Bacillati</taxon>
        <taxon>Bacillota</taxon>
        <taxon>Negativicutes</taxon>
        <taxon>Selenomonadales</taxon>
        <taxon>Selenomonadaceae</taxon>
        <taxon>Mitsuokella</taxon>
    </lineage>
</organism>
<name>A0A173WU58_9FIRM</name>